<reference evidence="2" key="1">
    <citation type="journal article" date="2023" name="bioRxiv">
        <title>Complete genome of the Medicago anthracnose fungus, Colletotrichum destructivum, reveals a mini-chromosome-like region within a core chromosome.</title>
        <authorList>
            <person name="Lapalu N."/>
            <person name="Simon A."/>
            <person name="Lu A."/>
            <person name="Plaumann P.-L."/>
            <person name="Amselem J."/>
            <person name="Pigne S."/>
            <person name="Auger A."/>
            <person name="Koch C."/>
            <person name="Dallery J.-F."/>
            <person name="O'Connell R.J."/>
        </authorList>
    </citation>
    <scope>NUCLEOTIDE SEQUENCE [LARGE SCALE GENOMIC DNA]</scope>
    <source>
        <strain evidence="2">CBS 520.97</strain>
    </source>
</reference>
<organism evidence="1 2">
    <name type="scientific">Colletotrichum destructivum</name>
    <dbReference type="NCBI Taxonomy" id="34406"/>
    <lineage>
        <taxon>Eukaryota</taxon>
        <taxon>Fungi</taxon>
        <taxon>Dikarya</taxon>
        <taxon>Ascomycota</taxon>
        <taxon>Pezizomycotina</taxon>
        <taxon>Sordariomycetes</taxon>
        <taxon>Hypocreomycetidae</taxon>
        <taxon>Glomerellales</taxon>
        <taxon>Glomerellaceae</taxon>
        <taxon>Colletotrichum</taxon>
        <taxon>Colletotrichum destructivum species complex</taxon>
    </lineage>
</organism>
<dbReference type="KEGG" id="cdet:87947800"/>
<dbReference type="RefSeq" id="XP_062783507.1">
    <property type="nucleotide sequence ID" value="XM_062927456.1"/>
</dbReference>
<evidence type="ECO:0000313" key="2">
    <source>
        <dbReference type="Proteomes" id="UP001322277"/>
    </source>
</evidence>
<dbReference type="AlphaFoldDB" id="A0AAX4ISQ8"/>
<accession>A0AAX4ISQ8</accession>
<protein>
    <submittedName>
        <fullName evidence="1">Uncharacterized protein</fullName>
    </submittedName>
</protein>
<dbReference type="EMBL" id="CP137311">
    <property type="protein sequence ID" value="WQF86286.1"/>
    <property type="molecule type" value="Genomic_DNA"/>
</dbReference>
<gene>
    <name evidence="1" type="ORF">CDEST_11300</name>
</gene>
<sequence>MPSISLPHAGRAPGNVRPIAPLHDDNLPAMNSSLNLFHLRTSTPRDSHCRSPGRCGIVLGISTLRPPKTENSRLQEATSWPPLPRSIVSHFPAITSFIAGEIPPNSAHLVFLIS</sequence>
<evidence type="ECO:0000313" key="1">
    <source>
        <dbReference type="EMBL" id="WQF86286.1"/>
    </source>
</evidence>
<dbReference type="GeneID" id="87947800"/>
<proteinExistence type="predicted"/>
<keyword evidence="2" id="KW-1185">Reference proteome</keyword>
<dbReference type="Proteomes" id="UP001322277">
    <property type="component" value="Chromosome 7"/>
</dbReference>
<name>A0AAX4ISQ8_9PEZI</name>